<dbReference type="InterPro" id="IPR014710">
    <property type="entry name" value="RmlC-like_jellyroll"/>
</dbReference>
<sequence length="1053" mass="117871">MSYNITTQSVFHTSDFQKKLALYPKWANLIQDCLDTDLSSFSTIQQVDQKKFELGEEIYSDNAKNIAEESVQSEQSRSNLYLILEGRARVLCADSKHQRELSIQVFNDQGSFGADPIFVSSPFSYRVVAASAVEVLILQSADLQRCLVKLPRLQQYLHMQATQREQLIFLKNQAALPVHQQGKVFPSQVLEQLLPLIQTVQVPAMTPVSQVLKEDGYCWVRQGELHQSDLGDRLLPGSGWFYSVALGETWLAQEDVIIYQLPVRLWQTALVLAPMLQLPATSSTASRDSVNAVKPSPAPPPHRIQASKPLSSGSLAATEETTDNVIPFPQPKQPHRPSKWRTLPFIAQQSSADCGIACLAMIGRYWGVNFGVAQLRHSTDVGRSGISLKHLARTAEQLGFQAQPVRASLGRLESMPPWIAHWRGDHYVVVYRTKGDRLLIADPAEGKQTLTKSAFLSQWSGYALLLEPGGQLNPPEGKFQQSLWQFSKLLWAYSGIIWQILILSLLIQVFGLVPPLLTQVILDQVVVQKSTSMLHVFAFGLVLFSIWRIILTGVRQYLIDFCSNRLDLTLISGFINHTLRLPLKFFESRQVGDIITRLQENQKIQQFFIRHAVSTWLDALMAIVYLGLMFYYNWRLALLVVCLIPPITLLTISSTPFLKRISRETFSKTAKQNSQVVEMISGVATVKSSTAEREVRWRWEENLTAMLNARFKSQKLANGLQVAGGGIHALGSAALLWYGALLVIQDQLTIGQFVAFNMLIGNVINPVLTVVGVWDEFQEVTISVERLNDVFLAEPEEHLAQSMLQLPPICGEVKFEAVNFSYAPGSDRYILQNITFSVTPGQTIAIVGRSGSGKSTLIKLLQGLYLPDSGRILIDGHDIRHVSLQSLRSQLGVVPQECFLFTGTLLENIRLFRSEISLEQVIEAARLAEAHAFIQELPLGYNTQVGERGTNLSGGQRQRIAIARALLNNPAILILDEATSSLDSESERRFQHNLSCVSRDRTTFIIAHRLSTVQTADRILVLDRGWLVEQGTHAELIHQQGLYYHLSQQQLSL</sequence>
<feature type="domain" description="Cyclic nucleotide-binding" evidence="13">
    <location>
        <begin position="78"/>
        <end position="164"/>
    </location>
</feature>
<dbReference type="EMBL" id="DSRU01000047">
    <property type="protein sequence ID" value="HFM96848.1"/>
    <property type="molecule type" value="Genomic_DNA"/>
</dbReference>
<dbReference type="SUPFAM" id="SSF52540">
    <property type="entry name" value="P-loop containing nucleoside triphosphate hydrolases"/>
    <property type="match status" value="1"/>
</dbReference>
<evidence type="ECO:0000256" key="7">
    <source>
        <dbReference type="ARBA" id="ARBA00022807"/>
    </source>
</evidence>
<keyword evidence="10 12" id="KW-0472">Membrane</keyword>
<evidence type="ECO:0000256" key="4">
    <source>
        <dbReference type="ARBA" id="ARBA00022692"/>
    </source>
</evidence>
<dbReference type="GO" id="GO:0015421">
    <property type="term" value="F:ABC-type oligopeptide transporter activity"/>
    <property type="evidence" value="ECO:0007669"/>
    <property type="project" value="TreeGrafter"/>
</dbReference>
<keyword evidence="7" id="KW-0645">Protease</keyword>
<evidence type="ECO:0000256" key="5">
    <source>
        <dbReference type="ARBA" id="ARBA00022741"/>
    </source>
</evidence>
<accession>A0A7C3KCP5</accession>
<comment type="subcellular location">
    <subcellularLocation>
        <location evidence="1">Cell membrane</location>
        <topology evidence="1">Multi-pass membrane protein</topology>
    </subcellularLocation>
</comment>
<evidence type="ECO:0000259" key="13">
    <source>
        <dbReference type="PROSITE" id="PS50042"/>
    </source>
</evidence>
<evidence type="ECO:0000256" key="8">
    <source>
        <dbReference type="ARBA" id="ARBA00022840"/>
    </source>
</evidence>
<evidence type="ECO:0000256" key="10">
    <source>
        <dbReference type="ARBA" id="ARBA00023136"/>
    </source>
</evidence>
<evidence type="ECO:0000256" key="11">
    <source>
        <dbReference type="SAM" id="MobiDB-lite"/>
    </source>
</evidence>
<dbReference type="InterPro" id="IPR017871">
    <property type="entry name" value="ABC_transporter-like_CS"/>
</dbReference>
<dbReference type="GO" id="GO:0005524">
    <property type="term" value="F:ATP binding"/>
    <property type="evidence" value="ECO:0007669"/>
    <property type="project" value="UniProtKB-KW"/>
</dbReference>
<dbReference type="AlphaFoldDB" id="A0A7C3KCP5"/>
<dbReference type="InterPro" id="IPR018490">
    <property type="entry name" value="cNMP-bd_dom_sf"/>
</dbReference>
<evidence type="ECO:0000256" key="2">
    <source>
        <dbReference type="ARBA" id="ARBA00022448"/>
    </source>
</evidence>
<dbReference type="InterPro" id="IPR000595">
    <property type="entry name" value="cNMP-bd_dom"/>
</dbReference>
<feature type="domain" description="ABC transmembrane type-1" evidence="15">
    <location>
        <begin position="498"/>
        <end position="779"/>
    </location>
</feature>
<evidence type="ECO:0000259" key="15">
    <source>
        <dbReference type="PROSITE" id="PS50929"/>
    </source>
</evidence>
<evidence type="ECO:0000256" key="12">
    <source>
        <dbReference type="SAM" id="Phobius"/>
    </source>
</evidence>
<evidence type="ECO:0000313" key="17">
    <source>
        <dbReference type="EMBL" id="HFM96848.1"/>
    </source>
</evidence>
<dbReference type="InterPro" id="IPR039421">
    <property type="entry name" value="Type_1_exporter"/>
</dbReference>
<dbReference type="Pfam" id="PF00027">
    <property type="entry name" value="cNMP_binding"/>
    <property type="match status" value="1"/>
</dbReference>
<dbReference type="InterPro" id="IPR003439">
    <property type="entry name" value="ABC_transporter-like_ATP-bd"/>
</dbReference>
<keyword evidence="9 12" id="KW-1133">Transmembrane helix</keyword>
<keyword evidence="2" id="KW-0813">Transport</keyword>
<feature type="transmembrane region" description="Helical" evidence="12">
    <location>
        <begin position="490"/>
        <end position="513"/>
    </location>
</feature>
<dbReference type="InterPro" id="IPR005074">
    <property type="entry name" value="Peptidase_C39"/>
</dbReference>
<evidence type="ECO:0000256" key="1">
    <source>
        <dbReference type="ARBA" id="ARBA00004651"/>
    </source>
</evidence>
<dbReference type="CDD" id="cd02418">
    <property type="entry name" value="Peptidase_C39B"/>
    <property type="match status" value="1"/>
</dbReference>
<feature type="transmembrane region" description="Helical" evidence="12">
    <location>
        <begin position="636"/>
        <end position="658"/>
    </location>
</feature>
<dbReference type="Gene3D" id="3.90.70.10">
    <property type="entry name" value="Cysteine proteinases"/>
    <property type="match status" value="1"/>
</dbReference>
<evidence type="ECO:0000256" key="9">
    <source>
        <dbReference type="ARBA" id="ARBA00022989"/>
    </source>
</evidence>
<keyword evidence="7" id="KW-0788">Thiol protease</keyword>
<gene>
    <name evidence="17" type="ORF">ENR64_03610</name>
</gene>
<dbReference type="PROSITE" id="PS50893">
    <property type="entry name" value="ABC_TRANSPORTER_2"/>
    <property type="match status" value="1"/>
</dbReference>
<dbReference type="CDD" id="cd00038">
    <property type="entry name" value="CAP_ED"/>
    <property type="match status" value="1"/>
</dbReference>
<keyword evidence="4 12" id="KW-0812">Transmembrane</keyword>
<dbReference type="GO" id="GO:0005886">
    <property type="term" value="C:plasma membrane"/>
    <property type="evidence" value="ECO:0007669"/>
    <property type="project" value="UniProtKB-SubCell"/>
</dbReference>
<dbReference type="PROSITE" id="PS50042">
    <property type="entry name" value="CNMP_BINDING_3"/>
    <property type="match status" value="1"/>
</dbReference>
<comment type="caution">
    <text evidence="17">The sequence shown here is derived from an EMBL/GenBank/DDBJ whole genome shotgun (WGS) entry which is preliminary data.</text>
</comment>
<dbReference type="FunFam" id="3.40.50.300:FF:000221">
    <property type="entry name" value="Multidrug ABC transporter ATP-binding protein"/>
    <property type="match status" value="1"/>
</dbReference>
<feature type="transmembrane region" description="Helical" evidence="12">
    <location>
        <begin position="607"/>
        <end position="630"/>
    </location>
</feature>
<keyword evidence="5" id="KW-0547">Nucleotide-binding</keyword>
<dbReference type="Gene3D" id="1.20.1560.10">
    <property type="entry name" value="ABC transporter type 1, transmembrane domain"/>
    <property type="match status" value="1"/>
</dbReference>
<feature type="transmembrane region" description="Helical" evidence="12">
    <location>
        <begin position="533"/>
        <end position="551"/>
    </location>
</feature>
<dbReference type="InterPro" id="IPR036640">
    <property type="entry name" value="ABC1_TM_sf"/>
</dbReference>
<feature type="transmembrane region" description="Helical" evidence="12">
    <location>
        <begin position="716"/>
        <end position="738"/>
    </location>
</feature>
<dbReference type="InterPro" id="IPR027417">
    <property type="entry name" value="P-loop_NTPase"/>
</dbReference>
<evidence type="ECO:0000259" key="16">
    <source>
        <dbReference type="PROSITE" id="PS50990"/>
    </source>
</evidence>
<dbReference type="Gene3D" id="3.40.50.300">
    <property type="entry name" value="P-loop containing nucleotide triphosphate hydrolases"/>
    <property type="match status" value="1"/>
</dbReference>
<keyword evidence="3" id="KW-1003">Cell membrane</keyword>
<dbReference type="SUPFAM" id="SSF90123">
    <property type="entry name" value="ABC transporter transmembrane region"/>
    <property type="match status" value="1"/>
</dbReference>
<evidence type="ECO:0000259" key="14">
    <source>
        <dbReference type="PROSITE" id="PS50893"/>
    </source>
</evidence>
<dbReference type="PANTHER" id="PTHR43394">
    <property type="entry name" value="ATP-DEPENDENT PERMEASE MDL1, MITOCHONDRIAL"/>
    <property type="match status" value="1"/>
</dbReference>
<dbReference type="PANTHER" id="PTHR43394:SF1">
    <property type="entry name" value="ATP-BINDING CASSETTE SUB-FAMILY B MEMBER 10, MITOCHONDRIAL"/>
    <property type="match status" value="1"/>
</dbReference>
<dbReference type="Pfam" id="PF00005">
    <property type="entry name" value="ABC_tran"/>
    <property type="match status" value="1"/>
</dbReference>
<dbReference type="PROSITE" id="PS00211">
    <property type="entry name" value="ABC_TRANSPORTER_1"/>
    <property type="match status" value="1"/>
</dbReference>
<evidence type="ECO:0000256" key="3">
    <source>
        <dbReference type="ARBA" id="ARBA00022475"/>
    </source>
</evidence>
<dbReference type="Pfam" id="PF03412">
    <property type="entry name" value="Peptidase_C39"/>
    <property type="match status" value="1"/>
</dbReference>
<protein>
    <submittedName>
        <fullName evidence="17">ATP-binding cassette domain-containing protein</fullName>
    </submittedName>
</protein>
<dbReference type="InterPro" id="IPR011527">
    <property type="entry name" value="ABC1_TM_dom"/>
</dbReference>
<keyword evidence="8 17" id="KW-0067">ATP-binding</keyword>
<feature type="domain" description="Peptidase C39" evidence="16">
    <location>
        <begin position="348"/>
        <end position="466"/>
    </location>
</feature>
<dbReference type="SUPFAM" id="SSF51206">
    <property type="entry name" value="cAMP-binding domain-like"/>
    <property type="match status" value="1"/>
</dbReference>
<dbReference type="GO" id="GO:0006508">
    <property type="term" value="P:proteolysis"/>
    <property type="evidence" value="ECO:0007669"/>
    <property type="project" value="InterPro"/>
</dbReference>
<dbReference type="Pfam" id="PF00664">
    <property type="entry name" value="ABC_membrane"/>
    <property type="match status" value="1"/>
</dbReference>
<name>A0A7C3KCP5_9CYAN</name>
<dbReference type="SMART" id="SM00382">
    <property type="entry name" value="AAA"/>
    <property type="match status" value="1"/>
</dbReference>
<dbReference type="Gene3D" id="2.60.120.10">
    <property type="entry name" value="Jelly Rolls"/>
    <property type="match status" value="1"/>
</dbReference>
<dbReference type="InterPro" id="IPR003593">
    <property type="entry name" value="AAA+_ATPase"/>
</dbReference>
<dbReference type="CDD" id="cd18568">
    <property type="entry name" value="ABC_6TM_HetC_like"/>
    <property type="match status" value="1"/>
</dbReference>
<reference evidence="17" key="1">
    <citation type="journal article" date="2020" name="mSystems">
        <title>Genome- and Community-Level Interaction Insights into Carbon Utilization and Element Cycling Functions of Hydrothermarchaeota in Hydrothermal Sediment.</title>
        <authorList>
            <person name="Zhou Z."/>
            <person name="Liu Y."/>
            <person name="Xu W."/>
            <person name="Pan J."/>
            <person name="Luo Z.H."/>
            <person name="Li M."/>
        </authorList>
    </citation>
    <scope>NUCLEOTIDE SEQUENCE [LARGE SCALE GENOMIC DNA]</scope>
    <source>
        <strain evidence="17">SpSt-418</strain>
    </source>
</reference>
<feature type="region of interest" description="Disordered" evidence="11">
    <location>
        <begin position="284"/>
        <end position="315"/>
    </location>
</feature>
<evidence type="ECO:0000256" key="6">
    <source>
        <dbReference type="ARBA" id="ARBA00022801"/>
    </source>
</evidence>
<proteinExistence type="predicted"/>
<dbReference type="GO" id="GO:0016887">
    <property type="term" value="F:ATP hydrolysis activity"/>
    <property type="evidence" value="ECO:0007669"/>
    <property type="project" value="InterPro"/>
</dbReference>
<keyword evidence="6" id="KW-0378">Hydrolase</keyword>
<dbReference type="PROSITE" id="PS50990">
    <property type="entry name" value="PEPTIDASE_C39"/>
    <property type="match status" value="1"/>
</dbReference>
<feature type="domain" description="ABC transporter" evidence="14">
    <location>
        <begin position="813"/>
        <end position="1049"/>
    </location>
</feature>
<dbReference type="GO" id="GO:0008234">
    <property type="term" value="F:cysteine-type peptidase activity"/>
    <property type="evidence" value="ECO:0007669"/>
    <property type="project" value="UniProtKB-KW"/>
</dbReference>
<organism evidence="17">
    <name type="scientific">Oscillatoriales cyanobacterium SpSt-418</name>
    <dbReference type="NCBI Taxonomy" id="2282169"/>
    <lineage>
        <taxon>Bacteria</taxon>
        <taxon>Bacillati</taxon>
        <taxon>Cyanobacteriota</taxon>
        <taxon>Cyanophyceae</taxon>
        <taxon>Oscillatoriophycideae</taxon>
        <taxon>Oscillatoriales</taxon>
    </lineage>
</organism>
<dbReference type="PROSITE" id="PS50929">
    <property type="entry name" value="ABC_TM1F"/>
    <property type="match status" value="1"/>
</dbReference>